<evidence type="ECO:0000313" key="1">
    <source>
        <dbReference type="EMBL" id="TWU62075.1"/>
    </source>
</evidence>
<reference evidence="1 2" key="1">
    <citation type="submission" date="2019-02" db="EMBL/GenBank/DDBJ databases">
        <title>Deep-cultivation of Planctomycetes and their phenomic and genomic characterization uncovers novel biology.</title>
        <authorList>
            <person name="Wiegand S."/>
            <person name="Jogler M."/>
            <person name="Boedeker C."/>
            <person name="Pinto D."/>
            <person name="Vollmers J."/>
            <person name="Rivas-Marin E."/>
            <person name="Kohn T."/>
            <person name="Peeters S.H."/>
            <person name="Heuer A."/>
            <person name="Rast P."/>
            <person name="Oberbeckmann S."/>
            <person name="Bunk B."/>
            <person name="Jeske O."/>
            <person name="Meyerdierks A."/>
            <person name="Storesund J.E."/>
            <person name="Kallscheuer N."/>
            <person name="Luecker S."/>
            <person name="Lage O.M."/>
            <person name="Pohl T."/>
            <person name="Merkel B.J."/>
            <person name="Hornburger P."/>
            <person name="Mueller R.-W."/>
            <person name="Bruemmer F."/>
            <person name="Labrenz M."/>
            <person name="Spormann A.M."/>
            <person name="Op Den Camp H."/>
            <person name="Overmann J."/>
            <person name="Amann R."/>
            <person name="Jetten M.S.M."/>
            <person name="Mascher T."/>
            <person name="Medema M.H."/>
            <person name="Devos D.P."/>
            <person name="Kaster A.-K."/>
            <person name="Ovreas L."/>
            <person name="Rohde M."/>
            <person name="Galperin M.Y."/>
            <person name="Jogler C."/>
        </authorList>
    </citation>
    <scope>NUCLEOTIDE SEQUENCE [LARGE SCALE GENOMIC DNA]</scope>
    <source>
        <strain evidence="1 2">V7</strain>
    </source>
</reference>
<evidence type="ECO:0000313" key="2">
    <source>
        <dbReference type="Proteomes" id="UP000316476"/>
    </source>
</evidence>
<gene>
    <name evidence="1" type="ORF">V7x_38040</name>
</gene>
<organism evidence="1 2">
    <name type="scientific">Crateriforma conspicua</name>
    <dbReference type="NCBI Taxonomy" id="2527996"/>
    <lineage>
        <taxon>Bacteria</taxon>
        <taxon>Pseudomonadati</taxon>
        <taxon>Planctomycetota</taxon>
        <taxon>Planctomycetia</taxon>
        <taxon>Planctomycetales</taxon>
        <taxon>Planctomycetaceae</taxon>
        <taxon>Crateriforma</taxon>
    </lineage>
</organism>
<dbReference type="Proteomes" id="UP000316476">
    <property type="component" value="Unassembled WGS sequence"/>
</dbReference>
<proteinExistence type="predicted"/>
<dbReference type="AlphaFoldDB" id="A0A5C6FII9"/>
<dbReference type="EMBL" id="SJPZ01000002">
    <property type="protein sequence ID" value="TWU62075.1"/>
    <property type="molecule type" value="Genomic_DNA"/>
</dbReference>
<accession>A0A5C6FII9</accession>
<protein>
    <submittedName>
        <fullName evidence="1">Uncharacterized protein</fullName>
    </submittedName>
</protein>
<name>A0A5C6FII9_9PLAN</name>
<sequence>MGFVPPTVQTRRQSFGCPWIFLSTSQGDPTTTGKRKTSCLHVTADKTLGESLRQADSRWYCDVVIMPAYLATTCAAGAALPCFTSNRSKFMTLSQAATKSWTNFSLASSLA</sequence>
<comment type="caution">
    <text evidence="1">The sequence shown here is derived from an EMBL/GenBank/DDBJ whole genome shotgun (WGS) entry which is preliminary data.</text>
</comment>